<keyword evidence="1 2" id="KW-0808">Transferase</keyword>
<evidence type="ECO:0000313" key="2">
    <source>
        <dbReference type="EMBL" id="SHN64018.1"/>
    </source>
</evidence>
<reference evidence="3" key="1">
    <citation type="submission" date="2016-11" db="EMBL/GenBank/DDBJ databases">
        <authorList>
            <person name="Varghese N."/>
            <person name="Submissions S."/>
        </authorList>
    </citation>
    <scope>NUCLEOTIDE SEQUENCE [LARGE SCALE GENOMIC DNA]</scope>
    <source>
        <strain evidence="3">GAS401</strain>
    </source>
</reference>
<dbReference type="GO" id="GO:0008410">
    <property type="term" value="F:CoA-transferase activity"/>
    <property type="evidence" value="ECO:0007669"/>
    <property type="project" value="TreeGrafter"/>
</dbReference>
<gene>
    <name evidence="2" type="ORF">SAMN05444170_0514</name>
</gene>
<dbReference type="RefSeq" id="WP_072816560.1">
    <property type="nucleotide sequence ID" value="NZ_LT670849.1"/>
</dbReference>
<dbReference type="SUPFAM" id="SSF89796">
    <property type="entry name" value="CoA-transferase family III (CaiB/BaiF)"/>
    <property type="match status" value="1"/>
</dbReference>
<proteinExistence type="predicted"/>
<dbReference type="Proteomes" id="UP000184096">
    <property type="component" value="Chromosome I"/>
</dbReference>
<dbReference type="PANTHER" id="PTHR48207:SF3">
    <property type="entry name" value="SUCCINATE--HYDROXYMETHYLGLUTARATE COA-TRANSFERASE"/>
    <property type="match status" value="1"/>
</dbReference>
<dbReference type="InterPro" id="IPR003673">
    <property type="entry name" value="CoA-Trfase_fam_III"/>
</dbReference>
<dbReference type="InterPro" id="IPR023606">
    <property type="entry name" value="CoA-Trfase_III_dom_1_sf"/>
</dbReference>
<dbReference type="InterPro" id="IPR044855">
    <property type="entry name" value="CoA-Trfase_III_dom3_sf"/>
</dbReference>
<organism evidence="2 3">
    <name type="scientific">Bradyrhizobium erythrophlei</name>
    <dbReference type="NCBI Taxonomy" id="1437360"/>
    <lineage>
        <taxon>Bacteria</taxon>
        <taxon>Pseudomonadati</taxon>
        <taxon>Pseudomonadota</taxon>
        <taxon>Alphaproteobacteria</taxon>
        <taxon>Hyphomicrobiales</taxon>
        <taxon>Nitrobacteraceae</taxon>
        <taxon>Bradyrhizobium</taxon>
    </lineage>
</organism>
<accession>A0A1M7SZY8</accession>
<name>A0A1M7SZY8_9BRAD</name>
<dbReference type="InterPro" id="IPR050483">
    <property type="entry name" value="CoA-transferase_III_domain"/>
</dbReference>
<dbReference type="Gene3D" id="3.30.1540.10">
    <property type="entry name" value="formyl-coa transferase, domain 3"/>
    <property type="match status" value="1"/>
</dbReference>
<protein>
    <submittedName>
        <fullName evidence="2">Crotonobetainyl-CoA:carnitine CoA-transferase CaiB</fullName>
    </submittedName>
</protein>
<dbReference type="PANTHER" id="PTHR48207">
    <property type="entry name" value="SUCCINATE--HYDROXYMETHYLGLUTARATE COA-TRANSFERASE"/>
    <property type="match status" value="1"/>
</dbReference>
<evidence type="ECO:0000313" key="3">
    <source>
        <dbReference type="Proteomes" id="UP000184096"/>
    </source>
</evidence>
<evidence type="ECO:0000256" key="1">
    <source>
        <dbReference type="ARBA" id="ARBA00022679"/>
    </source>
</evidence>
<dbReference type="AlphaFoldDB" id="A0A1M7SZY8"/>
<dbReference type="EMBL" id="LT670849">
    <property type="protein sequence ID" value="SHN64018.1"/>
    <property type="molecule type" value="Genomic_DNA"/>
</dbReference>
<dbReference type="Gene3D" id="3.40.50.10540">
    <property type="entry name" value="Crotonobetainyl-coa:carnitine coa-transferase, domain 1"/>
    <property type="match status" value="1"/>
</dbReference>
<keyword evidence="3" id="KW-1185">Reference proteome</keyword>
<dbReference type="OrthoDB" id="5720311at2"/>
<dbReference type="Pfam" id="PF02515">
    <property type="entry name" value="CoA_transf_3"/>
    <property type="match status" value="1"/>
</dbReference>
<sequence length="394" mass="42673">MTIPEVDERNATGSFHGLRVLDFSTTIAGPHCSRMLADTGAEVIKIEAAEGETMRIRPPVRNGCSSLFGQLNAGKKSVVLNLKSPQAIDVVRQLVKDADVLVENFRPGVMRRLKLDYASLQPLNPKLVYCSISGYGQSGPSAELPAYAPVIHAASGHDMAHLAYQPGRIRPDYCGIYHADILTGVYAFGAISAALYQRHLTGNGQHIDVSMLESMLTLTPNEVQNAQFNVPPPSRPMFGPVETADGYVMAAIASEKTFQGLVRAAGRPEWVDDPRFAKYADRRAHWTELMDGVESWSRTVTTEKCLADLNAHGVPCSAYRTVAEVMRDPQIAHRGALSEVEDGGGTFKVTNQPFRMSGARVAAGKRSPALGEDTRAFLGESGFSEEQIAAVMGK</sequence>